<feature type="domain" description="CSC1/OSCA1-like cytosolic" evidence="11">
    <location>
        <begin position="186"/>
        <end position="364"/>
    </location>
</feature>
<evidence type="ECO:0000256" key="2">
    <source>
        <dbReference type="ARBA" id="ARBA00007779"/>
    </source>
</evidence>
<dbReference type="InterPro" id="IPR032880">
    <property type="entry name" value="CSC1/OSCA1-like_N"/>
</dbReference>
<evidence type="ECO:0000259" key="10">
    <source>
        <dbReference type="Pfam" id="PF13967"/>
    </source>
</evidence>
<dbReference type="Proteomes" id="UP000002866">
    <property type="component" value="Chromosome 2"/>
</dbReference>
<feature type="transmembrane region" description="Helical" evidence="7">
    <location>
        <begin position="516"/>
        <end position="549"/>
    </location>
</feature>
<dbReference type="AlphaFoldDB" id="I2GYE9"/>
<feature type="transmembrane region" description="Helical" evidence="7">
    <location>
        <begin position="92"/>
        <end position="115"/>
    </location>
</feature>
<dbReference type="PANTHER" id="PTHR13018">
    <property type="entry name" value="PROBABLE MEMBRANE PROTEIN DUF221-RELATED"/>
    <property type="match status" value="1"/>
</dbReference>
<dbReference type="EMBL" id="HE806317">
    <property type="protein sequence ID" value="CCH59151.1"/>
    <property type="molecule type" value="Genomic_DNA"/>
</dbReference>
<protein>
    <recommendedName>
        <fullName evidence="14">Rsn1p</fullName>
    </recommendedName>
</protein>
<evidence type="ECO:0000256" key="3">
    <source>
        <dbReference type="ARBA" id="ARBA00022448"/>
    </source>
</evidence>
<evidence type="ECO:0000313" key="13">
    <source>
        <dbReference type="Proteomes" id="UP000002866"/>
    </source>
</evidence>
<dbReference type="Pfam" id="PF14703">
    <property type="entry name" value="PHM7_cyt"/>
    <property type="match status" value="1"/>
</dbReference>
<evidence type="ECO:0000256" key="6">
    <source>
        <dbReference type="ARBA" id="ARBA00023136"/>
    </source>
</evidence>
<dbReference type="InterPro" id="IPR003864">
    <property type="entry name" value="CSC1/OSCA1-like_7TM"/>
</dbReference>
<feature type="transmembrane region" description="Helical" evidence="7">
    <location>
        <begin position="585"/>
        <end position="609"/>
    </location>
</feature>
<feature type="transmembrane region" description="Helical" evidence="7">
    <location>
        <begin position="629"/>
        <end position="650"/>
    </location>
</feature>
<evidence type="ECO:0000256" key="1">
    <source>
        <dbReference type="ARBA" id="ARBA00004141"/>
    </source>
</evidence>
<feature type="transmembrane region" description="Helical" evidence="7">
    <location>
        <begin position="15"/>
        <end position="36"/>
    </location>
</feature>
<keyword evidence="3" id="KW-0813">Transport</keyword>
<feature type="domain" description="CSC1/OSCA1-like N-terminal transmembrane" evidence="10">
    <location>
        <begin position="15"/>
        <end position="163"/>
    </location>
</feature>
<dbReference type="GO" id="GO:0005227">
    <property type="term" value="F:calcium-activated cation channel activity"/>
    <property type="evidence" value="ECO:0007669"/>
    <property type="project" value="InterPro"/>
</dbReference>
<dbReference type="HOGENOM" id="CLU_002458_2_1_1"/>
<feature type="domain" description="CSC1/OSCA1-like 7TM region" evidence="8">
    <location>
        <begin position="375"/>
        <end position="648"/>
    </location>
</feature>
<dbReference type="InterPro" id="IPR045122">
    <property type="entry name" value="Csc1-like"/>
</dbReference>
<dbReference type="InParanoid" id="I2GYE9"/>
<dbReference type="KEGG" id="tbl:TBLA_0B03100"/>
<dbReference type="InterPro" id="IPR022257">
    <property type="entry name" value="PHM7_ext"/>
</dbReference>
<keyword evidence="5 7" id="KW-1133">Transmembrane helix</keyword>
<reference evidence="12 13" key="1">
    <citation type="journal article" date="2011" name="Proc. Natl. Acad. Sci. U.S.A.">
        <title>Evolutionary erosion of yeast sex chromosomes by mating-type switching accidents.</title>
        <authorList>
            <person name="Gordon J.L."/>
            <person name="Armisen D."/>
            <person name="Proux-Wera E."/>
            <person name="Oheigeartaigh S.S."/>
            <person name="Byrne K.P."/>
            <person name="Wolfe K.H."/>
        </authorList>
    </citation>
    <scope>NUCLEOTIDE SEQUENCE [LARGE SCALE GENOMIC DNA]</scope>
    <source>
        <strain evidence="13">ATCC 34711 / CBS 6284 / DSM 70876 / NBRC 10599 / NRRL Y-10934 / UCD 77-7</strain>
    </source>
</reference>
<dbReference type="eggNOG" id="KOG1134">
    <property type="taxonomic scope" value="Eukaryota"/>
</dbReference>
<evidence type="ECO:0000256" key="5">
    <source>
        <dbReference type="ARBA" id="ARBA00022989"/>
    </source>
</evidence>
<evidence type="ECO:0000256" key="7">
    <source>
        <dbReference type="SAM" id="Phobius"/>
    </source>
</evidence>
<comment type="subcellular location">
    <subcellularLocation>
        <location evidence="1">Membrane</location>
        <topology evidence="1">Multi-pass membrane protein</topology>
    </subcellularLocation>
</comment>
<dbReference type="GeneID" id="14494401"/>
<dbReference type="Pfam" id="PF02714">
    <property type="entry name" value="RSN1_7TM"/>
    <property type="match status" value="1"/>
</dbReference>
<evidence type="ECO:0000313" key="12">
    <source>
        <dbReference type="EMBL" id="CCH59151.1"/>
    </source>
</evidence>
<comment type="similarity">
    <text evidence="2">Belongs to the CSC1 (TC 1.A.17) family.</text>
</comment>
<proteinExistence type="inferred from homology"/>
<dbReference type="GO" id="GO:0005886">
    <property type="term" value="C:plasma membrane"/>
    <property type="evidence" value="ECO:0007669"/>
    <property type="project" value="TreeGrafter"/>
</dbReference>
<dbReference type="Pfam" id="PF12621">
    <property type="entry name" value="PHM7_ext"/>
    <property type="match status" value="1"/>
</dbReference>
<evidence type="ECO:0000256" key="4">
    <source>
        <dbReference type="ARBA" id="ARBA00022692"/>
    </source>
</evidence>
<dbReference type="RefSeq" id="XP_004178670.1">
    <property type="nucleotide sequence ID" value="XM_004178622.1"/>
</dbReference>
<evidence type="ECO:0000259" key="9">
    <source>
        <dbReference type="Pfam" id="PF12621"/>
    </source>
</evidence>
<evidence type="ECO:0000259" key="8">
    <source>
        <dbReference type="Pfam" id="PF02714"/>
    </source>
</evidence>
<keyword evidence="6 7" id="KW-0472">Membrane</keyword>
<sequence>MASSNSTTGTSTQQVLTALVSNGVIFGVFLSAFLLLRLKLKRIYEPKSSFNLIPDEKKPEPLPSGPYQWFLPLLKKSDSFIIQQAGLDGYFFLRYLGLICIYCGFSMLYLFPILLPVNVVHGRNESGLNKLAYQNVLTPARYYAHIFCGWVFFWLFLYVVYRELYYYNSLRQAVLSSPRYAKKLSSRTVLFQCVPEQYLSEREFPKLFDGVKRVWIARSGKEIENKVKEREDLANNLENSMISLIKSAQSEINKQKKKDPTLNVSNDISDYVPFNKRPKHRLKFLIGKKVDTLDYVKEQLPTLNEEIQEMQANHMDIKPYNSVFVEFESQFQAQIAAQIIPHHAPLSLNPSYVGIEPSQVKWINMRLFPYERLLRKFGAIVFIIALVILWAFPVAFVGMISNITYLTNKLHWLKFIYNLPDVLLGLLTSLAPTVALAILMSFLPKIIRAMAIIQGAPSSQAVEYFTQQAYFAFQVIQVFLVTTIVSSATSVVTQIVQEPTSAMSLLASNLPKSSNFYIAYIILQGMSVSSGALLQLVPLIMFYALGLLLDKTPRKKWNRFSNLSSLDWGTTFPVYTNLAVITFSYAIICPIILLFAFCGFFLLYVAYLYNLTYVMEEAPDGRGIYYPRALFQTLVGVYIGQVCLLGLFAVGKGWGPIVLQVIGIVVTVILHMFLNVSFDHLIKYVPVDTMRPLDGKTDTPSFKNLYTKVTKEGTLMEDENVKVLPPYQIRKYHTANNAKKNSFEQNTISIFSENTFELQNEVSTKLAEESKNNILSIPLLADADETIIPFVPFWKRFILPHIFSSYKAVRRRVPTIYGLTDPSELVDEDDIAHAYDYPSVSAKCPYLWIPRDEYGFSKTLIAQFNGIIDISDEGATIDPKNKITWTENPPTYNVDHDPFADFNMIEEMSDESN</sequence>
<evidence type="ECO:0000259" key="11">
    <source>
        <dbReference type="Pfam" id="PF14703"/>
    </source>
</evidence>
<feature type="transmembrane region" description="Helical" evidence="7">
    <location>
        <begin position="469"/>
        <end position="496"/>
    </location>
</feature>
<organism evidence="12 13">
    <name type="scientific">Henningerozyma blattae (strain ATCC 34711 / CBS 6284 / DSM 70876 / NBRC 10599 / NRRL Y-10934 / UCD 77-7)</name>
    <name type="common">Yeast</name>
    <name type="synonym">Tetrapisispora blattae</name>
    <dbReference type="NCBI Taxonomy" id="1071380"/>
    <lineage>
        <taxon>Eukaryota</taxon>
        <taxon>Fungi</taxon>
        <taxon>Dikarya</taxon>
        <taxon>Ascomycota</taxon>
        <taxon>Saccharomycotina</taxon>
        <taxon>Saccharomycetes</taxon>
        <taxon>Saccharomycetales</taxon>
        <taxon>Saccharomycetaceae</taxon>
        <taxon>Henningerozyma</taxon>
    </lineage>
</organism>
<feature type="transmembrane region" description="Helical" evidence="7">
    <location>
        <begin position="423"/>
        <end position="443"/>
    </location>
</feature>
<feature type="transmembrane region" description="Helical" evidence="7">
    <location>
        <begin position="142"/>
        <end position="161"/>
    </location>
</feature>
<dbReference type="FunCoup" id="I2GYE9">
    <property type="interactions" value="194"/>
</dbReference>
<keyword evidence="13" id="KW-1185">Reference proteome</keyword>
<accession>I2GYE9</accession>
<dbReference type="OrthoDB" id="1076608at2759"/>
<dbReference type="Pfam" id="PF13967">
    <property type="entry name" value="RSN1_TM"/>
    <property type="match status" value="1"/>
</dbReference>
<gene>
    <name evidence="12" type="primary">TBLA0B03100</name>
    <name evidence="12" type="ORF">TBLA_0B03100</name>
</gene>
<evidence type="ECO:0008006" key="14">
    <source>
        <dbReference type="Google" id="ProtNLM"/>
    </source>
</evidence>
<keyword evidence="4 7" id="KW-0812">Transmembrane</keyword>
<dbReference type="OMA" id="PKRYYAH"/>
<feature type="domain" description="10TM putative phosphate transporter extracellular tail" evidence="9">
    <location>
        <begin position="797"/>
        <end position="890"/>
    </location>
</feature>
<dbReference type="InterPro" id="IPR027815">
    <property type="entry name" value="CSC1/OSCA1-like_cyt"/>
</dbReference>
<dbReference type="PANTHER" id="PTHR13018:SF26">
    <property type="entry name" value="DOMAIN PROTEIN, PUTATIVE (AFU_ORTHOLOGUE AFUA_5G10920)-RELATED"/>
    <property type="match status" value="1"/>
</dbReference>
<feature type="transmembrane region" description="Helical" evidence="7">
    <location>
        <begin position="377"/>
        <end position="403"/>
    </location>
</feature>
<name>I2GYE9_HENB6</name>
<feature type="transmembrane region" description="Helical" evidence="7">
    <location>
        <begin position="657"/>
        <end position="674"/>
    </location>
</feature>